<dbReference type="PRINTS" id="PR00598">
    <property type="entry name" value="HTHMARR"/>
</dbReference>
<evidence type="ECO:0000256" key="2">
    <source>
        <dbReference type="ARBA" id="ARBA00023125"/>
    </source>
</evidence>
<name>A0A1H4UIP4_9PSEU</name>
<dbReference type="InterPro" id="IPR039422">
    <property type="entry name" value="MarR/SlyA-like"/>
</dbReference>
<evidence type="ECO:0000256" key="4">
    <source>
        <dbReference type="SAM" id="MobiDB-lite"/>
    </source>
</evidence>
<accession>A0A1H4UIP4</accession>
<dbReference type="STRING" id="208445.SAMN04489727_4694"/>
<evidence type="ECO:0000259" key="5">
    <source>
        <dbReference type="PROSITE" id="PS50995"/>
    </source>
</evidence>
<feature type="region of interest" description="Disordered" evidence="4">
    <location>
        <begin position="1"/>
        <end position="31"/>
    </location>
</feature>
<dbReference type="SUPFAM" id="SSF46785">
    <property type="entry name" value="Winged helix' DNA-binding domain"/>
    <property type="match status" value="1"/>
</dbReference>
<sequence length="204" mass="22129">MIVKGLTIRGQASPPGRRGEPVSPNLGRMTDRPADLDYLSFVDYAIGKTQAELPATDPVAMRLGLTLHRLAGALVYDWESTVHRPRGWSWGGFRVLFVLWLAGPLESRHAARLAGMSRAAVSALVKTLERDGLVTRTPVPHDRRAVRLALTEAGHTAVTDAYQEHNTREQAWAAALTPAEQNTLIGLLEKLTTSPAAAAAQRLA</sequence>
<organism evidence="6 7">
    <name type="scientific">Amycolatopsis tolypomycina</name>
    <dbReference type="NCBI Taxonomy" id="208445"/>
    <lineage>
        <taxon>Bacteria</taxon>
        <taxon>Bacillati</taxon>
        <taxon>Actinomycetota</taxon>
        <taxon>Actinomycetes</taxon>
        <taxon>Pseudonocardiales</taxon>
        <taxon>Pseudonocardiaceae</taxon>
        <taxon>Amycolatopsis</taxon>
    </lineage>
</organism>
<dbReference type="PROSITE" id="PS01117">
    <property type="entry name" value="HTH_MARR_1"/>
    <property type="match status" value="1"/>
</dbReference>
<dbReference type="Proteomes" id="UP000199622">
    <property type="component" value="Unassembled WGS sequence"/>
</dbReference>
<feature type="domain" description="HTH marR-type" evidence="5">
    <location>
        <begin position="60"/>
        <end position="193"/>
    </location>
</feature>
<dbReference type="Gene3D" id="1.10.10.10">
    <property type="entry name" value="Winged helix-like DNA-binding domain superfamily/Winged helix DNA-binding domain"/>
    <property type="match status" value="1"/>
</dbReference>
<dbReference type="InterPro" id="IPR036390">
    <property type="entry name" value="WH_DNA-bd_sf"/>
</dbReference>
<dbReference type="SMART" id="SM00347">
    <property type="entry name" value="HTH_MARR"/>
    <property type="match status" value="1"/>
</dbReference>
<evidence type="ECO:0000256" key="1">
    <source>
        <dbReference type="ARBA" id="ARBA00023015"/>
    </source>
</evidence>
<dbReference type="AlphaFoldDB" id="A0A1H4UIP4"/>
<dbReference type="InterPro" id="IPR000835">
    <property type="entry name" value="HTH_MarR-typ"/>
</dbReference>
<dbReference type="PANTHER" id="PTHR33164:SF43">
    <property type="entry name" value="HTH-TYPE TRANSCRIPTIONAL REPRESSOR YETL"/>
    <property type="match status" value="1"/>
</dbReference>
<keyword evidence="7" id="KW-1185">Reference proteome</keyword>
<keyword evidence="3" id="KW-0804">Transcription</keyword>
<dbReference type="PANTHER" id="PTHR33164">
    <property type="entry name" value="TRANSCRIPTIONAL REGULATOR, MARR FAMILY"/>
    <property type="match status" value="1"/>
</dbReference>
<keyword evidence="1" id="KW-0805">Transcription regulation</keyword>
<dbReference type="GO" id="GO:0006950">
    <property type="term" value="P:response to stress"/>
    <property type="evidence" value="ECO:0007669"/>
    <property type="project" value="TreeGrafter"/>
</dbReference>
<gene>
    <name evidence="6" type="ORF">SAMN04489727_4694</name>
</gene>
<dbReference type="Pfam" id="PF12802">
    <property type="entry name" value="MarR_2"/>
    <property type="match status" value="1"/>
</dbReference>
<dbReference type="GO" id="GO:0003700">
    <property type="term" value="F:DNA-binding transcription factor activity"/>
    <property type="evidence" value="ECO:0007669"/>
    <property type="project" value="InterPro"/>
</dbReference>
<evidence type="ECO:0000313" key="7">
    <source>
        <dbReference type="Proteomes" id="UP000199622"/>
    </source>
</evidence>
<dbReference type="GO" id="GO:0003677">
    <property type="term" value="F:DNA binding"/>
    <property type="evidence" value="ECO:0007669"/>
    <property type="project" value="UniProtKB-KW"/>
</dbReference>
<proteinExistence type="predicted"/>
<dbReference type="InterPro" id="IPR036388">
    <property type="entry name" value="WH-like_DNA-bd_sf"/>
</dbReference>
<keyword evidence="2 6" id="KW-0238">DNA-binding</keyword>
<reference evidence="7" key="1">
    <citation type="submission" date="2016-10" db="EMBL/GenBank/DDBJ databases">
        <authorList>
            <person name="Varghese N."/>
            <person name="Submissions S."/>
        </authorList>
    </citation>
    <scope>NUCLEOTIDE SEQUENCE [LARGE SCALE GENOMIC DNA]</scope>
    <source>
        <strain evidence="7">DSM 44544</strain>
    </source>
</reference>
<protein>
    <submittedName>
        <fullName evidence="6">DNA-binding transcriptional regulator, MarR family</fullName>
    </submittedName>
</protein>
<evidence type="ECO:0000256" key="3">
    <source>
        <dbReference type="ARBA" id="ARBA00023163"/>
    </source>
</evidence>
<dbReference type="InterPro" id="IPR023187">
    <property type="entry name" value="Tscrpt_reg_MarR-type_CS"/>
</dbReference>
<dbReference type="PROSITE" id="PS50995">
    <property type="entry name" value="HTH_MARR_2"/>
    <property type="match status" value="1"/>
</dbReference>
<dbReference type="EMBL" id="FNSO01000004">
    <property type="protein sequence ID" value="SEC68752.1"/>
    <property type="molecule type" value="Genomic_DNA"/>
</dbReference>
<evidence type="ECO:0000313" key="6">
    <source>
        <dbReference type="EMBL" id="SEC68752.1"/>
    </source>
</evidence>